<name>A0A2N3UCN6_9BACT</name>
<evidence type="ECO:0000256" key="1">
    <source>
        <dbReference type="SAM" id="SignalP"/>
    </source>
</evidence>
<gene>
    <name evidence="2" type="ORF">BD749_2276</name>
</gene>
<comment type="caution">
    <text evidence="2">The sequence shown here is derived from an EMBL/GenBank/DDBJ whole genome shotgun (WGS) entry which is preliminary data.</text>
</comment>
<keyword evidence="3" id="KW-1185">Reference proteome</keyword>
<feature type="chain" id="PRO_5014684819" evidence="1">
    <location>
        <begin position="21"/>
        <end position="56"/>
    </location>
</feature>
<reference evidence="2 3" key="1">
    <citation type="submission" date="2017-12" db="EMBL/GenBank/DDBJ databases">
        <title>Genomic Encyclopedia of Type Strains, Phase III (KMG-III): the genomes of soil and plant-associated and newly described type strains.</title>
        <authorList>
            <person name="Whitman W."/>
        </authorList>
    </citation>
    <scope>NUCLEOTIDE SEQUENCE [LARGE SCALE GENOMIC DNA]</scope>
    <source>
        <strain evidence="2 3">LP43</strain>
    </source>
</reference>
<sequence length="56" mass="6510">MRTNLTLLWTFLLTPFIALASEADTAKVRYDKLYTGINFSTVSHHIYYKDSKARIL</sequence>
<evidence type="ECO:0000313" key="2">
    <source>
        <dbReference type="EMBL" id="PKV67136.1"/>
    </source>
</evidence>
<feature type="signal peptide" evidence="1">
    <location>
        <begin position="1"/>
        <end position="20"/>
    </location>
</feature>
<protein>
    <submittedName>
        <fullName evidence="2">Uncharacterized protein</fullName>
    </submittedName>
</protein>
<dbReference type="Proteomes" id="UP000233782">
    <property type="component" value="Unassembled WGS sequence"/>
</dbReference>
<proteinExistence type="predicted"/>
<accession>A0A2N3UCN6</accession>
<organism evidence="2 3">
    <name type="scientific">Pontibacter ramchanderi</name>
    <dbReference type="NCBI Taxonomy" id="1179743"/>
    <lineage>
        <taxon>Bacteria</taxon>
        <taxon>Pseudomonadati</taxon>
        <taxon>Bacteroidota</taxon>
        <taxon>Cytophagia</taxon>
        <taxon>Cytophagales</taxon>
        <taxon>Hymenobacteraceae</taxon>
        <taxon>Pontibacter</taxon>
    </lineage>
</organism>
<dbReference type="EMBL" id="PJMU01000002">
    <property type="protein sequence ID" value="PKV67136.1"/>
    <property type="molecule type" value="Genomic_DNA"/>
</dbReference>
<dbReference type="AlphaFoldDB" id="A0A2N3UCN6"/>
<keyword evidence="1" id="KW-0732">Signal</keyword>
<dbReference type="RefSeq" id="WP_180336385.1">
    <property type="nucleotide sequence ID" value="NZ_PJMU01000002.1"/>
</dbReference>
<evidence type="ECO:0000313" key="3">
    <source>
        <dbReference type="Proteomes" id="UP000233782"/>
    </source>
</evidence>